<dbReference type="EMBL" id="JAKKPZ010000051">
    <property type="protein sequence ID" value="KAI1706021.1"/>
    <property type="molecule type" value="Genomic_DNA"/>
</dbReference>
<sequence>MADNLFSRLNRKFRSLRSLDKTKKQKSVNSATIELSPDILIDTFRFLPRKTLIQRIQPVSSYLFRLCNDLSTLPNCHLIPLIITCRVGRRTVKKRLENNLAVKDMGNQVFKTTVLKSPISHAYPTKEWWLQLDPLQPAVNERTFLEMPVPEGQAIRFGRVVLRCQLSVFLMEHMKSKMKHMLSGTSLEVWDNENLSRTLEAHFRTVFDECAIGELSMLCINYSPDILTLPTVLACDRLELGGDPEEPKSSRYYYFRPKLPDVTSWILHWLHYKTGNGNAERHLLIEQKYRKWNYEQFIEDVQETFLNAAQRCNFTVTIYGPQLQIYGPHTFIFFDSFNETTQERLSLFQLDVNIFRLWRRRSSEEEMKTLLPSAAGKLAKNRSNQCLNYNENFYRYTEILSYLDQFMTIEDLARKLYVNVARDYQGEIEG</sequence>
<keyword evidence="2" id="KW-1185">Reference proteome</keyword>
<evidence type="ECO:0000313" key="2">
    <source>
        <dbReference type="Proteomes" id="UP001201812"/>
    </source>
</evidence>
<protein>
    <submittedName>
        <fullName evidence="1">Uncharacterized protein</fullName>
    </submittedName>
</protein>
<accession>A0AAD4R2Y2</accession>
<dbReference type="Proteomes" id="UP001201812">
    <property type="component" value="Unassembled WGS sequence"/>
</dbReference>
<name>A0AAD4R2Y2_9BILA</name>
<evidence type="ECO:0000313" key="1">
    <source>
        <dbReference type="EMBL" id="KAI1706021.1"/>
    </source>
</evidence>
<comment type="caution">
    <text evidence="1">The sequence shown here is derived from an EMBL/GenBank/DDBJ whole genome shotgun (WGS) entry which is preliminary data.</text>
</comment>
<gene>
    <name evidence="1" type="ORF">DdX_13249</name>
</gene>
<proteinExistence type="predicted"/>
<organism evidence="1 2">
    <name type="scientific">Ditylenchus destructor</name>
    <dbReference type="NCBI Taxonomy" id="166010"/>
    <lineage>
        <taxon>Eukaryota</taxon>
        <taxon>Metazoa</taxon>
        <taxon>Ecdysozoa</taxon>
        <taxon>Nematoda</taxon>
        <taxon>Chromadorea</taxon>
        <taxon>Rhabditida</taxon>
        <taxon>Tylenchina</taxon>
        <taxon>Tylenchomorpha</taxon>
        <taxon>Sphaerularioidea</taxon>
        <taxon>Anguinidae</taxon>
        <taxon>Anguininae</taxon>
        <taxon>Ditylenchus</taxon>
    </lineage>
</organism>
<dbReference type="AlphaFoldDB" id="A0AAD4R2Y2"/>
<reference evidence="1" key="1">
    <citation type="submission" date="2022-01" db="EMBL/GenBank/DDBJ databases">
        <title>Genome Sequence Resource for Two Populations of Ditylenchus destructor, the Migratory Endoparasitic Phytonematode.</title>
        <authorList>
            <person name="Zhang H."/>
            <person name="Lin R."/>
            <person name="Xie B."/>
        </authorList>
    </citation>
    <scope>NUCLEOTIDE SEQUENCE</scope>
    <source>
        <strain evidence="1">BazhouSP</strain>
    </source>
</reference>